<name>A0ABT1BX07_9BACT</name>
<evidence type="ECO:0000313" key="4">
    <source>
        <dbReference type="Proteomes" id="UP001204015"/>
    </source>
</evidence>
<dbReference type="Proteomes" id="UP001204015">
    <property type="component" value="Unassembled WGS sequence"/>
</dbReference>
<keyword evidence="2" id="KW-1133">Transmembrane helix</keyword>
<dbReference type="EMBL" id="JAMXLY010000022">
    <property type="protein sequence ID" value="MCO6025605.1"/>
    <property type="molecule type" value="Genomic_DNA"/>
</dbReference>
<sequence length="71" mass="8382">MKFRSQTKSLEPEDAREAFHKSERQHIKQEKINKWLSRLFVVVALAIVVFVIYAYFIDKPDSVNQAFTLKP</sequence>
<organism evidence="3 4">
    <name type="scientific">Segatella cerevisiae</name>
    <dbReference type="NCBI Taxonomy" id="2053716"/>
    <lineage>
        <taxon>Bacteria</taxon>
        <taxon>Pseudomonadati</taxon>
        <taxon>Bacteroidota</taxon>
        <taxon>Bacteroidia</taxon>
        <taxon>Bacteroidales</taxon>
        <taxon>Prevotellaceae</taxon>
        <taxon>Segatella</taxon>
    </lineage>
</organism>
<keyword evidence="2" id="KW-0472">Membrane</keyword>
<evidence type="ECO:0008006" key="5">
    <source>
        <dbReference type="Google" id="ProtNLM"/>
    </source>
</evidence>
<proteinExistence type="predicted"/>
<protein>
    <recommendedName>
        <fullName evidence="5">Transmembrane protein</fullName>
    </recommendedName>
</protein>
<keyword evidence="2" id="KW-0812">Transmembrane</keyword>
<reference evidence="3 4" key="1">
    <citation type="submission" date="2022-06" db="EMBL/GenBank/DDBJ databases">
        <title>A taxonomic note on the genus Prevotella: Description of four novel genera and emended description of the genera Hallella and Xylanibacter.</title>
        <authorList>
            <person name="Hitch T.C.A."/>
        </authorList>
    </citation>
    <scope>NUCLEOTIDE SEQUENCE [LARGE SCALE GENOMIC DNA]</scope>
    <source>
        <strain evidence="3 4">DSM 100619</strain>
    </source>
</reference>
<evidence type="ECO:0000256" key="1">
    <source>
        <dbReference type="SAM" id="MobiDB-lite"/>
    </source>
</evidence>
<feature type="region of interest" description="Disordered" evidence="1">
    <location>
        <begin position="1"/>
        <end position="22"/>
    </location>
</feature>
<feature type="compositionally biased region" description="Basic and acidic residues" evidence="1">
    <location>
        <begin position="10"/>
        <end position="22"/>
    </location>
</feature>
<comment type="caution">
    <text evidence="3">The sequence shown here is derived from an EMBL/GenBank/DDBJ whole genome shotgun (WGS) entry which is preliminary data.</text>
</comment>
<evidence type="ECO:0000256" key="2">
    <source>
        <dbReference type="SAM" id="Phobius"/>
    </source>
</evidence>
<keyword evidence="4" id="KW-1185">Reference proteome</keyword>
<evidence type="ECO:0000313" key="3">
    <source>
        <dbReference type="EMBL" id="MCO6025605.1"/>
    </source>
</evidence>
<accession>A0ABT1BX07</accession>
<feature type="transmembrane region" description="Helical" evidence="2">
    <location>
        <begin position="35"/>
        <end position="56"/>
    </location>
</feature>
<gene>
    <name evidence="3" type="ORF">NG821_07100</name>
</gene>
<dbReference type="RefSeq" id="WP_252760964.1">
    <property type="nucleotide sequence ID" value="NZ_JAMXLY010000022.1"/>
</dbReference>